<dbReference type="EMBL" id="HACA01016299">
    <property type="protein sequence ID" value="CDW33660.1"/>
    <property type="molecule type" value="Transcribed_RNA"/>
</dbReference>
<sequence>MNMDDLKTAMEKEWADMSEENGLGSKPCWRQRVGTLIFSYIKSPCITTCIFENIGKS</sequence>
<reference evidence="1" key="1">
    <citation type="submission" date="2014-05" db="EMBL/GenBank/DDBJ databases">
        <authorList>
            <person name="Chronopoulou M."/>
        </authorList>
    </citation>
    <scope>NUCLEOTIDE SEQUENCE</scope>
    <source>
        <tissue evidence="1">Whole organism</tissue>
    </source>
</reference>
<evidence type="ECO:0000313" key="1">
    <source>
        <dbReference type="EMBL" id="CDW33660.1"/>
    </source>
</evidence>
<proteinExistence type="predicted"/>
<name>A0A0K2U6H4_LEPSM</name>
<dbReference type="AlphaFoldDB" id="A0A0K2U6H4"/>
<accession>A0A0K2U6H4</accession>
<protein>
    <submittedName>
        <fullName evidence="1">Uncharacterized protein</fullName>
    </submittedName>
</protein>
<organism evidence="1">
    <name type="scientific">Lepeophtheirus salmonis</name>
    <name type="common">Salmon louse</name>
    <name type="synonym">Caligus salmonis</name>
    <dbReference type="NCBI Taxonomy" id="72036"/>
    <lineage>
        <taxon>Eukaryota</taxon>
        <taxon>Metazoa</taxon>
        <taxon>Ecdysozoa</taxon>
        <taxon>Arthropoda</taxon>
        <taxon>Crustacea</taxon>
        <taxon>Multicrustacea</taxon>
        <taxon>Hexanauplia</taxon>
        <taxon>Copepoda</taxon>
        <taxon>Siphonostomatoida</taxon>
        <taxon>Caligidae</taxon>
        <taxon>Lepeophtheirus</taxon>
    </lineage>
</organism>